<keyword evidence="2" id="KW-0732">Signal</keyword>
<evidence type="ECO:0000256" key="1">
    <source>
        <dbReference type="SAM" id="MobiDB-lite"/>
    </source>
</evidence>
<name>A0A0B6S026_BURPL</name>
<proteinExistence type="predicted"/>
<feature type="compositionally biased region" description="Low complexity" evidence="1">
    <location>
        <begin position="179"/>
        <end position="195"/>
    </location>
</feature>
<feature type="compositionally biased region" description="Pro residues" evidence="1">
    <location>
        <begin position="33"/>
        <end position="42"/>
    </location>
</feature>
<sequence>MAASRTRTRIRLATALALALAAGTLQAQQNPPAAKPHAPPPAAATAGASTTEAAAAAAAAPPERDDTAPAKPLKPDPALEKLPRYTGTLGGRAIVAHLGPKTNESGLHGEYRYSDTGQVILLAGDRDGETLELEESNDGTNITGLWSGRLDASGALSADRTNADESDPQPVVLHLATTPAPAPAAHPGATVPAGHAVGGVGNVTTSD</sequence>
<evidence type="ECO:0000313" key="3">
    <source>
        <dbReference type="EMBL" id="AJK46685.1"/>
    </source>
</evidence>
<reference evidence="4" key="1">
    <citation type="submission" date="2011-03" db="EMBL/GenBank/DDBJ databases">
        <authorList>
            <person name="Voget S."/>
            <person name="Streit W.R."/>
            <person name="Jaeger K.E."/>
            <person name="Daniel R."/>
        </authorList>
    </citation>
    <scope>NUCLEOTIDE SEQUENCE [LARGE SCALE GENOMIC DNA]</scope>
    <source>
        <strain evidence="4">PG1</strain>
    </source>
</reference>
<feature type="compositionally biased region" description="Basic and acidic residues" evidence="1">
    <location>
        <begin position="62"/>
        <end position="83"/>
    </location>
</feature>
<keyword evidence="4" id="KW-1185">Reference proteome</keyword>
<organism evidence="3 4">
    <name type="scientific">Burkholderia plantarii</name>
    <dbReference type="NCBI Taxonomy" id="41899"/>
    <lineage>
        <taxon>Bacteria</taxon>
        <taxon>Pseudomonadati</taxon>
        <taxon>Pseudomonadota</taxon>
        <taxon>Betaproteobacteria</taxon>
        <taxon>Burkholderiales</taxon>
        <taxon>Burkholderiaceae</taxon>
        <taxon>Burkholderia</taxon>
    </lineage>
</organism>
<dbReference type="EMBL" id="CP002580">
    <property type="protein sequence ID" value="AJK46685.1"/>
    <property type="molecule type" value="Genomic_DNA"/>
</dbReference>
<feature type="chain" id="PRO_5002109390" description="Secreted protein" evidence="2">
    <location>
        <begin position="28"/>
        <end position="207"/>
    </location>
</feature>
<dbReference type="Proteomes" id="UP000031838">
    <property type="component" value="Chromosome 1"/>
</dbReference>
<feature type="region of interest" description="Disordered" evidence="1">
    <location>
        <begin position="179"/>
        <end position="207"/>
    </location>
</feature>
<reference evidence="3 4" key="2">
    <citation type="journal article" date="2016" name="Appl. Microbiol. Biotechnol.">
        <title>Mutations improving production and secretion of extracellular lipase by Burkholderia glumae PG1.</title>
        <authorList>
            <person name="Knapp A."/>
            <person name="Voget S."/>
            <person name="Gao R."/>
            <person name="Zaburannyi N."/>
            <person name="Krysciak D."/>
            <person name="Breuer M."/>
            <person name="Hauer B."/>
            <person name="Streit W.R."/>
            <person name="Muller R."/>
            <person name="Daniel R."/>
            <person name="Jaeger K.E."/>
        </authorList>
    </citation>
    <scope>NUCLEOTIDE SEQUENCE [LARGE SCALE GENOMIC DNA]</scope>
    <source>
        <strain evidence="3 4">PG1</strain>
    </source>
</reference>
<dbReference type="KEGG" id="bgp:BGL_1c21760"/>
<protein>
    <recommendedName>
        <fullName evidence="5">Secreted protein</fullName>
    </recommendedName>
</protein>
<evidence type="ECO:0000256" key="2">
    <source>
        <dbReference type="SAM" id="SignalP"/>
    </source>
</evidence>
<gene>
    <name evidence="3" type="ORF">BGL_1c21760</name>
</gene>
<evidence type="ECO:0000313" key="4">
    <source>
        <dbReference type="Proteomes" id="UP000031838"/>
    </source>
</evidence>
<dbReference type="AlphaFoldDB" id="A0A0B6S026"/>
<dbReference type="KEGG" id="bpla:bpln_1g20200"/>
<feature type="signal peptide" evidence="2">
    <location>
        <begin position="1"/>
        <end position="27"/>
    </location>
</feature>
<accession>A0A0B6S026</accession>
<evidence type="ECO:0008006" key="5">
    <source>
        <dbReference type="Google" id="ProtNLM"/>
    </source>
</evidence>
<feature type="region of interest" description="Disordered" evidence="1">
    <location>
        <begin position="26"/>
        <end position="84"/>
    </location>
</feature>
<dbReference type="HOGENOM" id="CLU_110605_0_0_4"/>
<feature type="compositionally biased region" description="Low complexity" evidence="1">
    <location>
        <begin position="43"/>
        <end position="61"/>
    </location>
</feature>
<dbReference type="RefSeq" id="WP_042625135.1">
    <property type="nucleotide sequence ID" value="NZ_BSTO01000009.1"/>
</dbReference>